<evidence type="ECO:0000313" key="4">
    <source>
        <dbReference type="Proteomes" id="UP000000532"/>
    </source>
</evidence>
<name>Q5SLD2_THET8</name>
<dbReference type="EnsemblBacteria" id="BAD70184">
    <property type="protein sequence ID" value="BAD70184"/>
    <property type="gene ID" value="BAD70184"/>
</dbReference>
<dbReference type="InterPro" id="IPR036523">
    <property type="entry name" value="SurE-like_sf"/>
</dbReference>
<comment type="catalytic activity">
    <reaction evidence="1">
        <text>a ribonucleoside 5'-phosphate + H2O = a ribonucleoside + phosphate</text>
        <dbReference type="Rhea" id="RHEA:12484"/>
        <dbReference type="ChEBI" id="CHEBI:15377"/>
        <dbReference type="ChEBI" id="CHEBI:18254"/>
        <dbReference type="ChEBI" id="CHEBI:43474"/>
        <dbReference type="ChEBI" id="CHEBI:58043"/>
        <dbReference type="EC" id="3.1.3.5"/>
    </reaction>
</comment>
<dbReference type="EMBL" id="AP008226">
    <property type="protein sequence ID" value="BAD70184.1"/>
    <property type="molecule type" value="Genomic_DNA"/>
</dbReference>
<reference evidence="3 4" key="1">
    <citation type="submission" date="2004-11" db="EMBL/GenBank/DDBJ databases">
        <title>Complete genome sequence of Thermus thermophilus HB8.</title>
        <authorList>
            <person name="Masui R."/>
            <person name="Kurokawa K."/>
            <person name="Nakagawa N."/>
            <person name="Tokunaga F."/>
            <person name="Koyama Y."/>
            <person name="Shibata T."/>
            <person name="Oshima T."/>
            <person name="Yokoyama S."/>
            <person name="Yasunaga T."/>
            <person name="Kuramitsu S."/>
        </authorList>
    </citation>
    <scope>NUCLEOTIDE SEQUENCE [LARGE SCALE GENOMIC DNA]</scope>
    <source>
        <strain evidence="4">ATCC 27634 / DSM 579 / HB8</strain>
    </source>
</reference>
<dbReference type="AlphaFoldDB" id="Q5SLD2"/>
<dbReference type="HOGENOM" id="CLU_156257_0_0_0"/>
<dbReference type="KEGG" id="ttj:TTHA0361"/>
<dbReference type="GO" id="GO:0008253">
    <property type="term" value="F:5'-nucleotidase activity"/>
    <property type="evidence" value="ECO:0007669"/>
    <property type="project" value="UniProtKB-EC"/>
</dbReference>
<dbReference type="Proteomes" id="UP000000532">
    <property type="component" value="Chromosome"/>
</dbReference>
<dbReference type="eggNOG" id="COG0496">
    <property type="taxonomic scope" value="Bacteria"/>
</dbReference>
<protein>
    <recommendedName>
        <fullName evidence="2">5'-nucleotidase</fullName>
        <ecNumber evidence="2">3.1.3.5</ecNumber>
    </recommendedName>
</protein>
<dbReference type="EC" id="3.1.3.5" evidence="2"/>
<dbReference type="Gene3D" id="3.40.1210.10">
    <property type="entry name" value="Survival protein SurE-like phosphatase/nucleotidase"/>
    <property type="match status" value="1"/>
</dbReference>
<keyword evidence="4" id="KW-1185">Reference proteome</keyword>
<dbReference type="PhylomeDB" id="Q5SLD2"/>
<evidence type="ECO:0000256" key="2">
    <source>
        <dbReference type="ARBA" id="ARBA00012643"/>
    </source>
</evidence>
<proteinExistence type="predicted"/>
<evidence type="ECO:0000256" key="1">
    <source>
        <dbReference type="ARBA" id="ARBA00000815"/>
    </source>
</evidence>
<organism evidence="3 4">
    <name type="scientific">Thermus thermophilus (strain ATCC 27634 / DSM 579 / HB8)</name>
    <dbReference type="NCBI Taxonomy" id="300852"/>
    <lineage>
        <taxon>Bacteria</taxon>
        <taxon>Thermotogati</taxon>
        <taxon>Deinococcota</taxon>
        <taxon>Deinococci</taxon>
        <taxon>Thermales</taxon>
        <taxon>Thermaceae</taxon>
        <taxon>Thermus</taxon>
    </lineage>
</organism>
<gene>
    <name evidence="3" type="ordered locus">TTHA0361</name>
</gene>
<accession>Q5SLD2</accession>
<sequence length="92" mass="10108">MLLNVNFPASRPKGLLVTRLSTHRFEDQVVERLDPEGKPYYWIAGTPAGEEEEGTDLWAVRRGYVSVTPVSLDLTAHGFLEALSGLLEGVAP</sequence>
<evidence type="ECO:0000313" key="3">
    <source>
        <dbReference type="EMBL" id="BAD70184.1"/>
    </source>
</evidence>
<dbReference type="SUPFAM" id="SSF64167">
    <property type="entry name" value="SurE-like"/>
    <property type="match status" value="1"/>
</dbReference>